<evidence type="ECO:0000256" key="1">
    <source>
        <dbReference type="SAM" id="MobiDB-lite"/>
    </source>
</evidence>
<keyword evidence="3" id="KW-1185">Reference proteome</keyword>
<evidence type="ECO:0000313" key="2">
    <source>
        <dbReference type="EMBL" id="KAF2709658.1"/>
    </source>
</evidence>
<feature type="region of interest" description="Disordered" evidence="1">
    <location>
        <begin position="1"/>
        <end position="67"/>
    </location>
</feature>
<feature type="compositionally biased region" description="Basic residues" evidence="1">
    <location>
        <begin position="1"/>
        <end position="10"/>
    </location>
</feature>
<dbReference type="Proteomes" id="UP000799428">
    <property type="component" value="Unassembled WGS sequence"/>
</dbReference>
<gene>
    <name evidence="2" type="ORF">K504DRAFT_533991</name>
</gene>
<reference evidence="2" key="1">
    <citation type="journal article" date="2020" name="Stud. Mycol.">
        <title>101 Dothideomycetes genomes: a test case for predicting lifestyles and emergence of pathogens.</title>
        <authorList>
            <person name="Haridas S."/>
            <person name="Albert R."/>
            <person name="Binder M."/>
            <person name="Bloem J."/>
            <person name="Labutti K."/>
            <person name="Salamov A."/>
            <person name="Andreopoulos B."/>
            <person name="Baker S."/>
            <person name="Barry K."/>
            <person name="Bills G."/>
            <person name="Bluhm B."/>
            <person name="Cannon C."/>
            <person name="Castanera R."/>
            <person name="Culley D."/>
            <person name="Daum C."/>
            <person name="Ezra D."/>
            <person name="Gonzalez J."/>
            <person name="Henrissat B."/>
            <person name="Kuo A."/>
            <person name="Liang C."/>
            <person name="Lipzen A."/>
            <person name="Lutzoni F."/>
            <person name="Magnuson J."/>
            <person name="Mondo S."/>
            <person name="Nolan M."/>
            <person name="Ohm R."/>
            <person name="Pangilinan J."/>
            <person name="Park H.-J."/>
            <person name="Ramirez L."/>
            <person name="Alfaro M."/>
            <person name="Sun H."/>
            <person name="Tritt A."/>
            <person name="Yoshinaga Y."/>
            <person name="Zwiers L.-H."/>
            <person name="Turgeon B."/>
            <person name="Goodwin S."/>
            <person name="Spatafora J."/>
            <person name="Crous P."/>
            <person name="Grigoriev I."/>
        </authorList>
    </citation>
    <scope>NUCLEOTIDE SEQUENCE</scope>
    <source>
        <strain evidence="2">CBS 279.74</strain>
    </source>
</reference>
<accession>A0A6G1KA17</accession>
<sequence>MASHPHRNAHRSACPSPPQRQHNEYTHRNDIHNSPTHGSSPSFAMPSAASSTVDSPSSSSDSKTSLQDSCNTLHKRIATVALVLEHPLLATHRLGPATLAVTMRLFEVQVRDIQRKISELERDHLLEVAAAGMNGPLYHGGGVSDVQSRGGEGEKADVMQPKDDELGEGEIRETEAEIPGSDNHDHQALEALKFLEMKYPELQQGAAADFSLLRSAIEKLCDVNKKLKLATNKPVHGDLSISAMGKEQNDKPAPENRVDHTSELTALEIKQAAQLSFLRAKVEKLNVKLKLAANEPVQDMDAT</sequence>
<feature type="compositionally biased region" description="Low complexity" evidence="1">
    <location>
        <begin position="39"/>
        <end position="65"/>
    </location>
</feature>
<organism evidence="2 3">
    <name type="scientific">Pleomassaria siparia CBS 279.74</name>
    <dbReference type="NCBI Taxonomy" id="1314801"/>
    <lineage>
        <taxon>Eukaryota</taxon>
        <taxon>Fungi</taxon>
        <taxon>Dikarya</taxon>
        <taxon>Ascomycota</taxon>
        <taxon>Pezizomycotina</taxon>
        <taxon>Dothideomycetes</taxon>
        <taxon>Pleosporomycetidae</taxon>
        <taxon>Pleosporales</taxon>
        <taxon>Pleomassariaceae</taxon>
        <taxon>Pleomassaria</taxon>
    </lineage>
</organism>
<dbReference type="AlphaFoldDB" id="A0A6G1KA17"/>
<name>A0A6G1KA17_9PLEO</name>
<dbReference type="EMBL" id="MU005770">
    <property type="protein sequence ID" value="KAF2709658.1"/>
    <property type="molecule type" value="Genomic_DNA"/>
</dbReference>
<protein>
    <submittedName>
        <fullName evidence="2">Uncharacterized protein</fullName>
    </submittedName>
</protein>
<feature type="compositionally biased region" description="Basic and acidic residues" evidence="1">
    <location>
        <begin position="21"/>
        <end position="31"/>
    </location>
</feature>
<proteinExistence type="predicted"/>
<evidence type="ECO:0000313" key="3">
    <source>
        <dbReference type="Proteomes" id="UP000799428"/>
    </source>
</evidence>